<dbReference type="PANTHER" id="PTHR44267:SF1">
    <property type="entry name" value="WD REPEAT-CONTAINING PROTEIN 43"/>
    <property type="match status" value="1"/>
</dbReference>
<dbReference type="InterPro" id="IPR052414">
    <property type="entry name" value="U3_snoRNA-assoc_WDR"/>
</dbReference>
<dbReference type="KEGG" id="apln:108738329"/>
<organism evidence="6 7">
    <name type="scientific">Agrilus planipennis</name>
    <name type="common">Emerald ash borer</name>
    <name type="synonym">Agrilus marcopoli</name>
    <dbReference type="NCBI Taxonomy" id="224129"/>
    <lineage>
        <taxon>Eukaryota</taxon>
        <taxon>Metazoa</taxon>
        <taxon>Ecdysozoa</taxon>
        <taxon>Arthropoda</taxon>
        <taxon>Hexapoda</taxon>
        <taxon>Insecta</taxon>
        <taxon>Pterygota</taxon>
        <taxon>Neoptera</taxon>
        <taxon>Endopterygota</taxon>
        <taxon>Coleoptera</taxon>
        <taxon>Polyphaga</taxon>
        <taxon>Elateriformia</taxon>
        <taxon>Buprestoidea</taxon>
        <taxon>Buprestidae</taxon>
        <taxon>Agrilinae</taxon>
        <taxon>Agrilus</taxon>
    </lineage>
</organism>
<protein>
    <submittedName>
        <fullName evidence="7">WD repeat-containing protein 43</fullName>
    </submittedName>
</protein>
<dbReference type="OrthoDB" id="30195at2759"/>
<dbReference type="InParanoid" id="A0A1W4X340"/>
<dbReference type="AlphaFoldDB" id="A0A1W4X340"/>
<dbReference type="Gene3D" id="2.130.10.10">
    <property type="entry name" value="YVTN repeat-like/Quinoprotein amine dehydrogenase"/>
    <property type="match status" value="1"/>
</dbReference>
<dbReference type="InterPro" id="IPR015943">
    <property type="entry name" value="WD40/YVTN_repeat-like_dom_sf"/>
</dbReference>
<dbReference type="GO" id="GO:0000462">
    <property type="term" value="P:maturation of SSU-rRNA from tricistronic rRNA transcript (SSU-rRNA, 5.8S rRNA, LSU-rRNA)"/>
    <property type="evidence" value="ECO:0007669"/>
    <property type="project" value="TreeGrafter"/>
</dbReference>
<dbReference type="GeneID" id="108738329"/>
<feature type="domain" description="Small-subunit processome Utp12" evidence="5">
    <location>
        <begin position="427"/>
        <end position="530"/>
    </location>
</feature>
<feature type="compositionally biased region" description="Acidic residues" evidence="4">
    <location>
        <begin position="572"/>
        <end position="595"/>
    </location>
</feature>
<dbReference type="RefSeq" id="XP_018327212.1">
    <property type="nucleotide sequence ID" value="XM_018471710.2"/>
</dbReference>
<evidence type="ECO:0000256" key="1">
    <source>
        <dbReference type="ARBA" id="ARBA00004123"/>
    </source>
</evidence>
<evidence type="ECO:0000256" key="3">
    <source>
        <dbReference type="ARBA" id="ARBA00038335"/>
    </source>
</evidence>
<keyword evidence="6" id="KW-1185">Reference proteome</keyword>
<dbReference type="STRING" id="224129.A0A1W4X340"/>
<keyword evidence="2" id="KW-0539">Nucleus</keyword>
<dbReference type="FunCoup" id="A0A1W4X340">
    <property type="interactions" value="2021"/>
</dbReference>
<accession>A0A1W4X340</accession>
<evidence type="ECO:0000313" key="6">
    <source>
        <dbReference type="Proteomes" id="UP000192223"/>
    </source>
</evidence>
<sequence>MASQFSEDCKYYAHLSSDGKLKIWHTSTSTLEQEFTPEFHLTAPCTCIHFISSTSLRKEASPRKKKKRDSLEVAPYIALGTSSGKLLLYSVGKADLESNINSNTNQSINCLSWNVGNLIYSGVEQNIICWDLEKKSIRSKWKAGSEVVTSILEVPTSNRLLTASRSIKLWNVDTKELLHIYTGHTHDVILLHYINPRNSSEAYFLSGSKEDRIVNCWSVSESVEEKNSLVSFVLDDAPKDISVAVNADGSTYLSATSRNGVAHIFRHTLNGRSNKPLKPKQTIQVVSNTSENEGTVIPIPILCATIGDNMRLLIGHGNHVMMTFESVIITDHEKVQCLIRKDPRSILSNKSKGKSNSKVKTPVTNDAHYLTPFSSTNTVKRRNDGTQEVPMEKRLENLTLNKVGNKSEASQMENLAHLLVQGLHSKDKFLLTNVFQRRDENIIRNTVKRLPLPVIIPLIEELTAMIQGKTLSSKIGAIWLHYLVQNNAGLLISNPDISAILGPVIGNIESRLSLQAPLSKLKGRLSLLLSQVTSFNSEESNHNEEPILVYNDKGSSDLDLEAMDYGVHVDSDNEWVEEDTAEEDSEQEDNDDEAQQSDSEMST</sequence>
<evidence type="ECO:0000256" key="2">
    <source>
        <dbReference type="ARBA" id="ARBA00023242"/>
    </source>
</evidence>
<proteinExistence type="inferred from homology"/>
<dbReference type="GO" id="GO:0005730">
    <property type="term" value="C:nucleolus"/>
    <property type="evidence" value="ECO:0007669"/>
    <property type="project" value="TreeGrafter"/>
</dbReference>
<dbReference type="Pfam" id="PF04003">
    <property type="entry name" value="Utp12"/>
    <property type="match status" value="1"/>
</dbReference>
<dbReference type="InterPro" id="IPR007148">
    <property type="entry name" value="SSU_processome_Utp12"/>
</dbReference>
<gene>
    <name evidence="7" type="primary">LOC108738329</name>
</gene>
<evidence type="ECO:0000313" key="7">
    <source>
        <dbReference type="RefSeq" id="XP_018327212.1"/>
    </source>
</evidence>
<dbReference type="SUPFAM" id="SSF50978">
    <property type="entry name" value="WD40 repeat-like"/>
    <property type="match status" value="1"/>
</dbReference>
<dbReference type="SMART" id="SM00320">
    <property type="entry name" value="WD40"/>
    <property type="match status" value="4"/>
</dbReference>
<name>A0A1W4X340_AGRPL</name>
<evidence type="ECO:0000259" key="5">
    <source>
        <dbReference type="Pfam" id="PF04003"/>
    </source>
</evidence>
<dbReference type="InterPro" id="IPR036322">
    <property type="entry name" value="WD40_repeat_dom_sf"/>
</dbReference>
<dbReference type="InterPro" id="IPR001680">
    <property type="entry name" value="WD40_rpt"/>
</dbReference>
<reference evidence="7" key="1">
    <citation type="submission" date="2025-08" db="UniProtKB">
        <authorList>
            <consortium name="RefSeq"/>
        </authorList>
    </citation>
    <scope>IDENTIFICATION</scope>
    <source>
        <tissue evidence="7">Entire body</tissue>
    </source>
</reference>
<comment type="similarity">
    <text evidence="3">Belongs to the UTP5 family.</text>
</comment>
<dbReference type="Proteomes" id="UP000192223">
    <property type="component" value="Unplaced"/>
</dbReference>
<evidence type="ECO:0000256" key="4">
    <source>
        <dbReference type="SAM" id="MobiDB-lite"/>
    </source>
</evidence>
<dbReference type="PANTHER" id="PTHR44267">
    <property type="entry name" value="WD REPEAT-CONTAINING PROTEIN 43"/>
    <property type="match status" value="1"/>
</dbReference>
<comment type="subcellular location">
    <subcellularLocation>
        <location evidence="1">Nucleus</location>
    </subcellularLocation>
</comment>
<feature type="region of interest" description="Disordered" evidence="4">
    <location>
        <begin position="569"/>
        <end position="603"/>
    </location>
</feature>